<dbReference type="RefSeq" id="WP_015030878.1">
    <property type="nucleotide sequence ID" value="NC_018748.1"/>
</dbReference>
<protein>
    <recommendedName>
        <fullName evidence="4">DUF4251 domain-containing protein</fullName>
    </recommendedName>
</protein>
<dbReference type="Proteomes" id="UP000002875">
    <property type="component" value="Chromosome"/>
</dbReference>
<reference evidence="2 3" key="1">
    <citation type="submission" date="2011-07" db="EMBL/GenBank/DDBJ databases">
        <title>The complete genome of chromosome of Emticicia oligotrophica DSM 17448.</title>
        <authorList>
            <consortium name="US DOE Joint Genome Institute (JGI-PGF)"/>
            <person name="Lucas S."/>
            <person name="Han J."/>
            <person name="Lapidus A."/>
            <person name="Bruce D."/>
            <person name="Goodwin L."/>
            <person name="Pitluck S."/>
            <person name="Peters L."/>
            <person name="Kyrpides N."/>
            <person name="Mavromatis K."/>
            <person name="Ivanova N."/>
            <person name="Ovchinnikova G."/>
            <person name="Teshima H."/>
            <person name="Detter J.C."/>
            <person name="Tapia R."/>
            <person name="Han C."/>
            <person name="Land M."/>
            <person name="Hauser L."/>
            <person name="Markowitz V."/>
            <person name="Cheng J.-F."/>
            <person name="Hugenholtz P."/>
            <person name="Woyke T."/>
            <person name="Wu D."/>
            <person name="Tindall B."/>
            <person name="Pomrenke H."/>
            <person name="Brambilla E."/>
            <person name="Klenk H.-P."/>
            <person name="Eisen J.A."/>
        </authorList>
    </citation>
    <scope>NUCLEOTIDE SEQUENCE [LARGE SCALE GENOMIC DNA]</scope>
    <source>
        <strain evidence="2 3">DSM 17448</strain>
    </source>
</reference>
<dbReference type="EMBL" id="CP002961">
    <property type="protein sequence ID" value="AFK05190.1"/>
    <property type="molecule type" value="Genomic_DNA"/>
</dbReference>
<gene>
    <name evidence="2" type="ordered locus">Emtol_4065</name>
</gene>
<evidence type="ECO:0000313" key="3">
    <source>
        <dbReference type="Proteomes" id="UP000002875"/>
    </source>
</evidence>
<name>A0ABM5N769_EMTOG</name>
<evidence type="ECO:0000313" key="2">
    <source>
        <dbReference type="EMBL" id="AFK05190.1"/>
    </source>
</evidence>
<organism evidence="2 3">
    <name type="scientific">Emticicia oligotrophica (strain DSM 17448 / CIP 109782 / MTCC 6937 / GPTSA100-15)</name>
    <dbReference type="NCBI Taxonomy" id="929562"/>
    <lineage>
        <taxon>Bacteria</taxon>
        <taxon>Pseudomonadati</taxon>
        <taxon>Bacteroidota</taxon>
        <taxon>Cytophagia</taxon>
        <taxon>Cytophagales</taxon>
        <taxon>Leadbetterellaceae</taxon>
        <taxon>Emticicia</taxon>
    </lineage>
</organism>
<feature type="signal peptide" evidence="1">
    <location>
        <begin position="1"/>
        <end position="23"/>
    </location>
</feature>
<keyword evidence="3" id="KW-1185">Reference proteome</keyword>
<evidence type="ECO:0000256" key="1">
    <source>
        <dbReference type="SAM" id="SignalP"/>
    </source>
</evidence>
<keyword evidence="1" id="KW-0732">Signal</keyword>
<evidence type="ECO:0008006" key="4">
    <source>
        <dbReference type="Google" id="ProtNLM"/>
    </source>
</evidence>
<sequence>MKSLRLLFIAVCFFCFVNTNAKAQLKEFGLLKSAEDSGYPFASLTIEFPERNFSENFTINLEEVKNVNMGTLQKWVGKYVSFTYNSDLTNALMEMQLNGKSVINDEPIELGPNSLKLVGILRGAAKVTAGDLPSVISVTTANNEKYSFEFFITPQMVKANNKKVVVYFEEIVSNTILQIKLSK</sequence>
<accession>A0ABM5N769</accession>
<proteinExistence type="predicted"/>
<feature type="chain" id="PRO_5047514044" description="DUF4251 domain-containing protein" evidence="1">
    <location>
        <begin position="24"/>
        <end position="183"/>
    </location>
</feature>